<accession>A0A383W299</accession>
<evidence type="ECO:0000256" key="1">
    <source>
        <dbReference type="SAM" id="Coils"/>
    </source>
</evidence>
<evidence type="ECO:0000313" key="2">
    <source>
        <dbReference type="EMBL" id="SZX71164.1"/>
    </source>
</evidence>
<organism evidence="2 3">
    <name type="scientific">Tetradesmus obliquus</name>
    <name type="common">Green alga</name>
    <name type="synonym">Acutodesmus obliquus</name>
    <dbReference type="NCBI Taxonomy" id="3088"/>
    <lineage>
        <taxon>Eukaryota</taxon>
        <taxon>Viridiplantae</taxon>
        <taxon>Chlorophyta</taxon>
        <taxon>core chlorophytes</taxon>
        <taxon>Chlorophyceae</taxon>
        <taxon>CS clade</taxon>
        <taxon>Sphaeropleales</taxon>
        <taxon>Scenedesmaceae</taxon>
        <taxon>Tetradesmus</taxon>
    </lineage>
</organism>
<dbReference type="Proteomes" id="UP000256970">
    <property type="component" value="Unassembled WGS sequence"/>
</dbReference>
<feature type="coiled-coil region" evidence="1">
    <location>
        <begin position="463"/>
        <end position="490"/>
    </location>
</feature>
<name>A0A383W299_TETOB</name>
<keyword evidence="3" id="KW-1185">Reference proteome</keyword>
<dbReference type="AlphaFoldDB" id="A0A383W299"/>
<gene>
    <name evidence="2" type="ORF">BQ4739_LOCUS11303</name>
</gene>
<keyword evidence="1" id="KW-0175">Coiled coil</keyword>
<protein>
    <submittedName>
        <fullName evidence="2">Uncharacterized protein</fullName>
    </submittedName>
</protein>
<sequence length="537" mass="58581">MAEREQVLVDLVLQQEHHLSHLEQMKAALDADMASLDMLLSMDANASDAAAATAAALSNRHSSPPADAARSVGNASTESAAACSTGIAATPCSGTPLCFGTPAVAPALHHLQARQQPQLQVQGMQQPQQQCMHQTQLQPQLQLQVQQWQQGITVAGSECGSDNTPMGAAVSTALGSSRQQYVQGLLQAATDLDWARAMAMSSDDWCAYQQRLITRLRTLLQLLQQQQQQQGAACPELANQLSPAQRSAFAAAVLSGEGAAAAADAAAVSVLEPEVEMVALIEDFNTLVNLAILHNPMPVRDCARRNCSTLAYQDVVPLEFWAAASVRTGLSEEQLQQLRFGYSEYWRIMGTVQHKQQQLASSVAASTAAAAPKPWGLRGGSPLAAAAAAAAATAPAQERDDLLQLLDEHMARWQTAAQLLLQFYCNTMTREQCAHMLVACWPYFPRMGSLVGAVAEAEHPGAFKRLEDHLQELRSQHAAETNRRKQQLAQQRQDYWRRLVVLREQQALQAAVAQQQQQQQQQQRFVMQPVHMVPRHY</sequence>
<evidence type="ECO:0000313" key="3">
    <source>
        <dbReference type="Proteomes" id="UP000256970"/>
    </source>
</evidence>
<reference evidence="2 3" key="1">
    <citation type="submission" date="2016-10" db="EMBL/GenBank/DDBJ databases">
        <authorList>
            <person name="Cai Z."/>
        </authorList>
    </citation>
    <scope>NUCLEOTIDE SEQUENCE [LARGE SCALE GENOMIC DNA]</scope>
</reference>
<dbReference type="EMBL" id="FNXT01001032">
    <property type="protein sequence ID" value="SZX71164.1"/>
    <property type="molecule type" value="Genomic_DNA"/>
</dbReference>
<proteinExistence type="predicted"/>